<dbReference type="Gene3D" id="3.40.50.2300">
    <property type="match status" value="1"/>
</dbReference>
<dbReference type="PANTHER" id="PTHR44591:SF3">
    <property type="entry name" value="RESPONSE REGULATORY DOMAIN-CONTAINING PROTEIN"/>
    <property type="match status" value="1"/>
</dbReference>
<comment type="caution">
    <text evidence="4">The sequence shown here is derived from an EMBL/GenBank/DDBJ whole genome shotgun (WGS) entry which is preliminary data.</text>
</comment>
<dbReference type="Pfam" id="PF00072">
    <property type="entry name" value="Response_reg"/>
    <property type="match status" value="1"/>
</dbReference>
<dbReference type="SUPFAM" id="SSF52172">
    <property type="entry name" value="CheY-like"/>
    <property type="match status" value="1"/>
</dbReference>
<dbReference type="InterPro" id="IPR050595">
    <property type="entry name" value="Bact_response_regulator"/>
</dbReference>
<evidence type="ECO:0000313" key="4">
    <source>
        <dbReference type="EMBL" id="MEP0820870.1"/>
    </source>
</evidence>
<proteinExistence type="predicted"/>
<protein>
    <submittedName>
        <fullName evidence="4">Response regulator</fullName>
    </submittedName>
</protein>
<dbReference type="SMART" id="SM00448">
    <property type="entry name" value="REC"/>
    <property type="match status" value="1"/>
</dbReference>
<accession>A0ABV0JGF6</accession>
<dbReference type="RefSeq" id="WP_190442813.1">
    <property type="nucleotide sequence ID" value="NZ_JAMPKM010000049.1"/>
</dbReference>
<keyword evidence="5" id="KW-1185">Reference proteome</keyword>
<reference evidence="4 5" key="1">
    <citation type="submission" date="2022-04" db="EMBL/GenBank/DDBJ databases">
        <title>Positive selection, recombination, and allopatry shape intraspecific diversity of widespread and dominant cyanobacteria.</title>
        <authorList>
            <person name="Wei J."/>
            <person name="Shu W."/>
            <person name="Hu C."/>
        </authorList>
    </citation>
    <scope>NUCLEOTIDE SEQUENCE [LARGE SCALE GENOMIC DNA]</scope>
    <source>
        <strain evidence="4 5">GB2-A4</strain>
    </source>
</reference>
<dbReference type="InterPro" id="IPR011006">
    <property type="entry name" value="CheY-like_superfamily"/>
</dbReference>
<evidence type="ECO:0000259" key="3">
    <source>
        <dbReference type="PROSITE" id="PS50110"/>
    </source>
</evidence>
<dbReference type="PROSITE" id="PS50110">
    <property type="entry name" value="RESPONSE_REGULATORY"/>
    <property type="match status" value="1"/>
</dbReference>
<evidence type="ECO:0000313" key="5">
    <source>
        <dbReference type="Proteomes" id="UP001464891"/>
    </source>
</evidence>
<organism evidence="4 5">
    <name type="scientific">Trichocoleus desertorum GB2-A4</name>
    <dbReference type="NCBI Taxonomy" id="2933944"/>
    <lineage>
        <taxon>Bacteria</taxon>
        <taxon>Bacillati</taxon>
        <taxon>Cyanobacteriota</taxon>
        <taxon>Cyanophyceae</taxon>
        <taxon>Leptolyngbyales</taxon>
        <taxon>Trichocoleusaceae</taxon>
        <taxon>Trichocoleus</taxon>
    </lineage>
</organism>
<sequence>MPDAPISEPSPEIRVLLVEDDDFNRLLLNDYLTHQGYQVLGLAEGSSFFSTLAQFQPHVVLLDLKLPDISGYQLLEALRQNIEFQHIPVIVFTAFAFRADRQRALQLGVQGYFVKPSHPEELVVAIEIVCAG</sequence>
<dbReference type="Proteomes" id="UP001464891">
    <property type="component" value="Unassembled WGS sequence"/>
</dbReference>
<keyword evidence="1 2" id="KW-0597">Phosphoprotein</keyword>
<evidence type="ECO:0000256" key="1">
    <source>
        <dbReference type="ARBA" id="ARBA00022553"/>
    </source>
</evidence>
<dbReference type="PANTHER" id="PTHR44591">
    <property type="entry name" value="STRESS RESPONSE REGULATOR PROTEIN 1"/>
    <property type="match status" value="1"/>
</dbReference>
<dbReference type="InterPro" id="IPR001789">
    <property type="entry name" value="Sig_transdc_resp-reg_receiver"/>
</dbReference>
<feature type="modified residue" description="4-aspartylphosphate" evidence="2">
    <location>
        <position position="63"/>
    </location>
</feature>
<dbReference type="EMBL" id="JAMPKM010000049">
    <property type="protein sequence ID" value="MEP0820870.1"/>
    <property type="molecule type" value="Genomic_DNA"/>
</dbReference>
<evidence type="ECO:0000256" key="2">
    <source>
        <dbReference type="PROSITE-ProRule" id="PRU00169"/>
    </source>
</evidence>
<feature type="domain" description="Response regulatory" evidence="3">
    <location>
        <begin position="14"/>
        <end position="130"/>
    </location>
</feature>
<gene>
    <name evidence="4" type="ORF">NC998_27675</name>
</gene>
<name>A0ABV0JGF6_9CYAN</name>
<dbReference type="CDD" id="cd00156">
    <property type="entry name" value="REC"/>
    <property type="match status" value="1"/>
</dbReference>